<evidence type="ECO:0000313" key="1">
    <source>
        <dbReference type="EMBL" id="KAK1561476.1"/>
    </source>
</evidence>
<dbReference type="AlphaFoldDB" id="A0AAD8PIJ7"/>
<dbReference type="RefSeq" id="XP_060406669.1">
    <property type="nucleotide sequence ID" value="XM_060556253.1"/>
</dbReference>
<sequence length="68" mass="7946">IKIKEESLAFNTIPIGNIFISNIMPFKKPYKKIFFLKRSFNSYLCLNVLVKIRTSCLYLGINKAKFII</sequence>
<keyword evidence="2" id="KW-1185">Reference proteome</keyword>
<feature type="non-terminal residue" evidence="1">
    <location>
        <position position="1"/>
    </location>
</feature>
<organism evidence="1 2">
    <name type="scientific">Colletotrichum navitas</name>
    <dbReference type="NCBI Taxonomy" id="681940"/>
    <lineage>
        <taxon>Eukaryota</taxon>
        <taxon>Fungi</taxon>
        <taxon>Dikarya</taxon>
        <taxon>Ascomycota</taxon>
        <taxon>Pezizomycotina</taxon>
        <taxon>Sordariomycetes</taxon>
        <taxon>Hypocreomycetidae</taxon>
        <taxon>Glomerellales</taxon>
        <taxon>Glomerellaceae</taxon>
        <taxon>Colletotrichum</taxon>
        <taxon>Colletotrichum graminicola species complex</taxon>
    </lineage>
</organism>
<comment type="caution">
    <text evidence="1">The sequence shown here is derived from an EMBL/GenBank/DDBJ whole genome shotgun (WGS) entry which is preliminary data.</text>
</comment>
<dbReference type="EMBL" id="JAHLJV010000293">
    <property type="protein sequence ID" value="KAK1561476.1"/>
    <property type="molecule type" value="Genomic_DNA"/>
</dbReference>
<reference evidence="1" key="1">
    <citation type="submission" date="2021-06" db="EMBL/GenBank/DDBJ databases">
        <title>Comparative genomics, transcriptomics and evolutionary studies reveal genomic signatures of adaptation to plant cell wall in hemibiotrophic fungi.</title>
        <authorList>
            <consortium name="DOE Joint Genome Institute"/>
            <person name="Baroncelli R."/>
            <person name="Diaz J.F."/>
            <person name="Benocci T."/>
            <person name="Peng M."/>
            <person name="Battaglia E."/>
            <person name="Haridas S."/>
            <person name="Andreopoulos W."/>
            <person name="Labutti K."/>
            <person name="Pangilinan J."/>
            <person name="Floch G.L."/>
            <person name="Makela M.R."/>
            <person name="Henrissat B."/>
            <person name="Grigoriev I.V."/>
            <person name="Crouch J.A."/>
            <person name="De Vries R.P."/>
            <person name="Sukno S.A."/>
            <person name="Thon M.R."/>
        </authorList>
    </citation>
    <scope>NUCLEOTIDE SEQUENCE</scope>
    <source>
        <strain evidence="1">CBS 125086</strain>
    </source>
</reference>
<name>A0AAD8PIJ7_9PEZI</name>
<gene>
    <name evidence="1" type="ORF">LY79DRAFT_531370</name>
</gene>
<protein>
    <submittedName>
        <fullName evidence="1">Uncharacterized protein</fullName>
    </submittedName>
</protein>
<accession>A0AAD8PIJ7</accession>
<dbReference type="Proteomes" id="UP001230504">
    <property type="component" value="Unassembled WGS sequence"/>
</dbReference>
<evidence type="ECO:0000313" key="2">
    <source>
        <dbReference type="Proteomes" id="UP001230504"/>
    </source>
</evidence>
<dbReference type="GeneID" id="85440493"/>
<proteinExistence type="predicted"/>